<reference evidence="1 2" key="1">
    <citation type="journal article" date="2012" name="PLoS ONE">
        <title>Edwardsiella comparative phylogenomics reveal the new intra/inter-species taxonomic relationships, virulence evolution and niche adaptation mechanisms.</title>
        <authorList>
            <person name="Yang M."/>
            <person name="Lv Y."/>
            <person name="Xiao J."/>
            <person name="Wu H."/>
            <person name="Zheng H."/>
            <person name="Liu Q."/>
            <person name="Zhang Y."/>
            <person name="Wang Q."/>
        </authorList>
    </citation>
    <scope>NUCLEOTIDE SEQUENCE [LARGE SCALE GENOMIC DNA]</scope>
    <source>
        <strain evidence="2">080813</strain>
    </source>
</reference>
<dbReference type="AlphaFoldDB" id="A0A076LT18"/>
<dbReference type="Proteomes" id="UP000028681">
    <property type="component" value="Chromosome"/>
</dbReference>
<protein>
    <submittedName>
        <fullName evidence="1">Uncharacterized protein</fullName>
    </submittedName>
</protein>
<proteinExistence type="predicted"/>
<evidence type="ECO:0000313" key="1">
    <source>
        <dbReference type="EMBL" id="AIJ09663.1"/>
    </source>
</evidence>
<sequence>MLAAVEHLRAQGEILNYEDIARFSPLCYEHINMSDKLAEQVI</sequence>
<name>A0A076LT18_9GAMM</name>
<dbReference type="HOGENOM" id="CLU_3250752_0_0_6"/>
<accession>A0A076LT18</accession>
<dbReference type="KEGG" id="ete:ETEE_3238"/>
<dbReference type="EMBL" id="CP006664">
    <property type="protein sequence ID" value="AIJ09663.1"/>
    <property type="molecule type" value="Genomic_DNA"/>
</dbReference>
<evidence type="ECO:0000313" key="2">
    <source>
        <dbReference type="Proteomes" id="UP000028681"/>
    </source>
</evidence>
<organism evidence="1 2">
    <name type="scientific">Edwardsiella anguillarum ET080813</name>
    <dbReference type="NCBI Taxonomy" id="667120"/>
    <lineage>
        <taxon>Bacteria</taxon>
        <taxon>Pseudomonadati</taxon>
        <taxon>Pseudomonadota</taxon>
        <taxon>Gammaproteobacteria</taxon>
        <taxon>Enterobacterales</taxon>
        <taxon>Hafniaceae</taxon>
        <taxon>Edwardsiella</taxon>
    </lineage>
</organism>
<gene>
    <name evidence="1" type="ORF">ETEE_3238</name>
</gene>